<evidence type="ECO:0000313" key="2">
    <source>
        <dbReference type="Proteomes" id="UP001183410"/>
    </source>
</evidence>
<gene>
    <name evidence="1" type="ORF">RM844_06070</name>
</gene>
<proteinExistence type="predicted"/>
<protein>
    <submittedName>
        <fullName evidence="1">Uncharacterized protein</fullName>
    </submittedName>
</protein>
<organism evidence="1 2">
    <name type="scientific">Streptomyces chisholmiae</name>
    <dbReference type="NCBI Taxonomy" id="3075540"/>
    <lineage>
        <taxon>Bacteria</taxon>
        <taxon>Bacillati</taxon>
        <taxon>Actinomycetota</taxon>
        <taxon>Actinomycetes</taxon>
        <taxon>Kitasatosporales</taxon>
        <taxon>Streptomycetaceae</taxon>
        <taxon>Streptomyces</taxon>
    </lineage>
</organism>
<dbReference type="RefSeq" id="WP_311665625.1">
    <property type="nucleotide sequence ID" value="NZ_JAVREO010000003.1"/>
</dbReference>
<reference evidence="2" key="1">
    <citation type="submission" date="2023-07" db="EMBL/GenBank/DDBJ databases">
        <title>30 novel species of actinomycetes from the DSMZ collection.</title>
        <authorList>
            <person name="Nouioui I."/>
        </authorList>
    </citation>
    <scope>NUCLEOTIDE SEQUENCE [LARGE SCALE GENOMIC DNA]</scope>
    <source>
        <strain evidence="2">DSM 44915</strain>
    </source>
</reference>
<dbReference type="Proteomes" id="UP001183410">
    <property type="component" value="Unassembled WGS sequence"/>
</dbReference>
<comment type="caution">
    <text evidence="1">The sequence shown here is derived from an EMBL/GenBank/DDBJ whole genome shotgun (WGS) entry which is preliminary data.</text>
</comment>
<evidence type="ECO:0000313" key="1">
    <source>
        <dbReference type="EMBL" id="MDT0265854.1"/>
    </source>
</evidence>
<accession>A0ABU2JMA5</accession>
<keyword evidence="2" id="KW-1185">Reference proteome</keyword>
<sequence>MRRISDAELRGKRQEYLAQILVSDEEVQRLGGGPPDRVVDGLGARLSTPVRLETGVIAVLARHEVHPPVPGYIMTAVSELPGEEIVEQFLRESGLPASAVLRPTAD</sequence>
<name>A0ABU2JMA5_9ACTN</name>
<dbReference type="EMBL" id="JAVREO010000003">
    <property type="protein sequence ID" value="MDT0265854.1"/>
    <property type="molecule type" value="Genomic_DNA"/>
</dbReference>